<protein>
    <submittedName>
        <fullName evidence="6">Fatty acid hydroxylase superfamily-domain-containing protein</fullName>
    </submittedName>
</protein>
<evidence type="ECO:0000256" key="2">
    <source>
        <dbReference type="ARBA" id="ARBA00022692"/>
    </source>
</evidence>
<dbReference type="GO" id="GO:0016020">
    <property type="term" value="C:membrane"/>
    <property type="evidence" value="ECO:0007669"/>
    <property type="project" value="UniProtKB-SubCell"/>
</dbReference>
<evidence type="ECO:0000256" key="1">
    <source>
        <dbReference type="ARBA" id="ARBA00004370"/>
    </source>
</evidence>
<dbReference type="InterPro" id="IPR050307">
    <property type="entry name" value="Sterol_Desaturase_Related"/>
</dbReference>
<organism evidence="6 7">
    <name type="scientific">Dichotomopilus funicola</name>
    <dbReference type="NCBI Taxonomy" id="1934379"/>
    <lineage>
        <taxon>Eukaryota</taxon>
        <taxon>Fungi</taxon>
        <taxon>Dikarya</taxon>
        <taxon>Ascomycota</taxon>
        <taxon>Pezizomycotina</taxon>
        <taxon>Sordariomycetes</taxon>
        <taxon>Sordariomycetidae</taxon>
        <taxon>Sordariales</taxon>
        <taxon>Chaetomiaceae</taxon>
        <taxon>Dichotomopilus</taxon>
    </lineage>
</organism>
<reference evidence="6" key="1">
    <citation type="journal article" date="2023" name="Mol. Phylogenet. Evol.">
        <title>Genome-scale phylogeny and comparative genomics of the fungal order Sordariales.</title>
        <authorList>
            <person name="Hensen N."/>
            <person name="Bonometti L."/>
            <person name="Westerberg I."/>
            <person name="Brannstrom I.O."/>
            <person name="Guillou S."/>
            <person name="Cros-Aarteil S."/>
            <person name="Calhoun S."/>
            <person name="Haridas S."/>
            <person name="Kuo A."/>
            <person name="Mondo S."/>
            <person name="Pangilinan J."/>
            <person name="Riley R."/>
            <person name="LaButti K."/>
            <person name="Andreopoulos B."/>
            <person name="Lipzen A."/>
            <person name="Chen C."/>
            <person name="Yan M."/>
            <person name="Daum C."/>
            <person name="Ng V."/>
            <person name="Clum A."/>
            <person name="Steindorff A."/>
            <person name="Ohm R.A."/>
            <person name="Martin F."/>
            <person name="Silar P."/>
            <person name="Natvig D.O."/>
            <person name="Lalanne C."/>
            <person name="Gautier V."/>
            <person name="Ament-Velasquez S.L."/>
            <person name="Kruys A."/>
            <person name="Hutchinson M.I."/>
            <person name="Powell A.J."/>
            <person name="Barry K."/>
            <person name="Miller A.N."/>
            <person name="Grigoriev I.V."/>
            <person name="Debuchy R."/>
            <person name="Gladieux P."/>
            <person name="Hiltunen Thoren M."/>
            <person name="Johannesson H."/>
        </authorList>
    </citation>
    <scope>NUCLEOTIDE SEQUENCE</scope>
    <source>
        <strain evidence="6">CBS 141.50</strain>
    </source>
</reference>
<keyword evidence="7" id="KW-1185">Reference proteome</keyword>
<keyword evidence="3" id="KW-1133">Transmembrane helix</keyword>
<comment type="caution">
    <text evidence="6">The sequence shown here is derived from an EMBL/GenBank/DDBJ whole genome shotgun (WGS) entry which is preliminary data.</text>
</comment>
<dbReference type="Pfam" id="PF04116">
    <property type="entry name" value="FA_hydroxylase"/>
    <property type="match status" value="1"/>
</dbReference>
<keyword evidence="2" id="KW-0812">Transmembrane</keyword>
<evidence type="ECO:0000313" key="6">
    <source>
        <dbReference type="EMBL" id="KAK4145121.1"/>
    </source>
</evidence>
<comment type="subcellular location">
    <subcellularLocation>
        <location evidence="1">Membrane</location>
    </subcellularLocation>
</comment>
<name>A0AAN6V680_9PEZI</name>
<dbReference type="GeneID" id="87813364"/>
<dbReference type="InterPro" id="IPR006694">
    <property type="entry name" value="Fatty_acid_hydroxylase"/>
</dbReference>
<dbReference type="Proteomes" id="UP001302676">
    <property type="component" value="Unassembled WGS sequence"/>
</dbReference>
<dbReference type="GO" id="GO:0005506">
    <property type="term" value="F:iron ion binding"/>
    <property type="evidence" value="ECO:0007669"/>
    <property type="project" value="InterPro"/>
</dbReference>
<evidence type="ECO:0000256" key="4">
    <source>
        <dbReference type="ARBA" id="ARBA00023136"/>
    </source>
</evidence>
<proteinExistence type="predicted"/>
<dbReference type="AlphaFoldDB" id="A0AAN6V680"/>
<reference evidence="6" key="2">
    <citation type="submission" date="2023-05" db="EMBL/GenBank/DDBJ databases">
        <authorList>
            <consortium name="Lawrence Berkeley National Laboratory"/>
            <person name="Steindorff A."/>
            <person name="Hensen N."/>
            <person name="Bonometti L."/>
            <person name="Westerberg I."/>
            <person name="Brannstrom I.O."/>
            <person name="Guillou S."/>
            <person name="Cros-Aarteil S."/>
            <person name="Calhoun S."/>
            <person name="Haridas S."/>
            <person name="Kuo A."/>
            <person name="Mondo S."/>
            <person name="Pangilinan J."/>
            <person name="Riley R."/>
            <person name="Labutti K."/>
            <person name="Andreopoulos B."/>
            <person name="Lipzen A."/>
            <person name="Chen C."/>
            <person name="Yanf M."/>
            <person name="Daum C."/>
            <person name="Ng V."/>
            <person name="Clum A."/>
            <person name="Ohm R."/>
            <person name="Martin F."/>
            <person name="Silar P."/>
            <person name="Natvig D."/>
            <person name="Lalanne C."/>
            <person name="Gautier V."/>
            <person name="Ament-Velasquez S.L."/>
            <person name="Kruys A."/>
            <person name="Hutchinson M.I."/>
            <person name="Powell A.J."/>
            <person name="Barry K."/>
            <person name="Miller A.N."/>
            <person name="Grigoriev I.V."/>
            <person name="Debuchy R."/>
            <person name="Gladieux P."/>
            <person name="Thoren M.H."/>
            <person name="Johannesson H."/>
        </authorList>
    </citation>
    <scope>NUCLEOTIDE SEQUENCE</scope>
    <source>
        <strain evidence="6">CBS 141.50</strain>
    </source>
</reference>
<dbReference type="RefSeq" id="XP_062638492.1">
    <property type="nucleotide sequence ID" value="XM_062776751.1"/>
</dbReference>
<dbReference type="EMBL" id="MU853571">
    <property type="protein sequence ID" value="KAK4145121.1"/>
    <property type="molecule type" value="Genomic_DNA"/>
</dbReference>
<dbReference type="GO" id="GO:0016491">
    <property type="term" value="F:oxidoreductase activity"/>
    <property type="evidence" value="ECO:0007669"/>
    <property type="project" value="InterPro"/>
</dbReference>
<feature type="domain" description="Fatty acid hydroxylase" evidence="5">
    <location>
        <begin position="122"/>
        <end position="245"/>
    </location>
</feature>
<accession>A0AAN6V680</accession>
<dbReference type="PANTHER" id="PTHR11863">
    <property type="entry name" value="STEROL DESATURASE"/>
    <property type="match status" value="1"/>
</dbReference>
<evidence type="ECO:0000313" key="7">
    <source>
        <dbReference type="Proteomes" id="UP001302676"/>
    </source>
</evidence>
<gene>
    <name evidence="6" type="ORF">C8A04DRAFT_10885</name>
</gene>
<sequence>MDTVNNALASAWNWANDTYTPRQIEFWGTLGVQFLFFWVPALSLTGLDYAFPAFSERHKIQPAPKQPTTKEILHCLRVVLFNQAQSIATSLLLSAVSAAWDRPSPFQMSRTLPSAAELARDFFFCLVLREILFYYAHRMLHTRALYKRIHKKHHEFTAPVALAAQYAHPIEQLLANTLPIVLPPALLGTHIVTMWLVLGVMLVETAAVHSGYDFWAGLARTHDAHHEKFTVHFGAYGWMDWLHGTDGSKKLRKQE</sequence>
<dbReference type="GO" id="GO:0008610">
    <property type="term" value="P:lipid biosynthetic process"/>
    <property type="evidence" value="ECO:0007669"/>
    <property type="project" value="InterPro"/>
</dbReference>
<evidence type="ECO:0000256" key="3">
    <source>
        <dbReference type="ARBA" id="ARBA00022989"/>
    </source>
</evidence>
<evidence type="ECO:0000259" key="5">
    <source>
        <dbReference type="Pfam" id="PF04116"/>
    </source>
</evidence>
<keyword evidence="4" id="KW-0472">Membrane</keyword>